<name>A0A246K5X2_9SPHN</name>
<gene>
    <name evidence="2" type="ORF">CDQ91_03100</name>
</gene>
<keyword evidence="1" id="KW-1133">Transmembrane helix</keyword>
<dbReference type="RefSeq" id="WP_088471206.1">
    <property type="nucleotide sequence ID" value="NZ_NISJ01000001.1"/>
</dbReference>
<sequence>MASVSELYVRRDWGFVKFAYVPAIFLLLGLKFLIPALAVVKIKFALPCCCGICAYLERWSEHVEEWRERKPILQATEGGLIHEDGGPPIPIAWHQVRSVRLVRRIAPWRTGGHSEWSPPYWLAIGYENDKGCGQITAWPREIVGGLFSLRRFARTLKLHLEKTRAARIQIGR</sequence>
<organism evidence="2 3">
    <name type="scientific">Sphingopyxis witflariensis</name>
    <dbReference type="NCBI Taxonomy" id="173675"/>
    <lineage>
        <taxon>Bacteria</taxon>
        <taxon>Pseudomonadati</taxon>
        <taxon>Pseudomonadota</taxon>
        <taxon>Alphaproteobacteria</taxon>
        <taxon>Sphingomonadales</taxon>
        <taxon>Sphingomonadaceae</taxon>
        <taxon>Sphingopyxis</taxon>
    </lineage>
</organism>
<evidence type="ECO:0000313" key="3">
    <source>
        <dbReference type="Proteomes" id="UP000197097"/>
    </source>
</evidence>
<accession>A0A246K5X2</accession>
<keyword evidence="1" id="KW-0812">Transmembrane</keyword>
<dbReference type="OrthoDB" id="7595872at2"/>
<feature type="transmembrane region" description="Helical" evidence="1">
    <location>
        <begin position="20"/>
        <end position="40"/>
    </location>
</feature>
<evidence type="ECO:0000256" key="1">
    <source>
        <dbReference type="SAM" id="Phobius"/>
    </source>
</evidence>
<dbReference type="AlphaFoldDB" id="A0A246K5X2"/>
<reference evidence="2 3" key="1">
    <citation type="journal article" date="2002" name="Int. J. Syst. Evol. Microbiol.">
        <title>Sphingopyxis witflariensis sp. nov., isolated from activated sludge.</title>
        <authorList>
            <person name="Kampfer P."/>
            <person name="Witzenberger R."/>
            <person name="Denner E.B."/>
            <person name="Busse H.J."/>
            <person name="Neef A."/>
        </authorList>
    </citation>
    <scope>NUCLEOTIDE SEQUENCE [LARGE SCALE GENOMIC DNA]</scope>
    <source>
        <strain evidence="2 3">DSM 14551</strain>
    </source>
</reference>
<comment type="caution">
    <text evidence="2">The sequence shown here is derived from an EMBL/GenBank/DDBJ whole genome shotgun (WGS) entry which is preliminary data.</text>
</comment>
<proteinExistence type="predicted"/>
<evidence type="ECO:0000313" key="2">
    <source>
        <dbReference type="EMBL" id="OWR01397.1"/>
    </source>
</evidence>
<dbReference type="Proteomes" id="UP000197097">
    <property type="component" value="Unassembled WGS sequence"/>
</dbReference>
<dbReference type="EMBL" id="NISJ01000001">
    <property type="protein sequence ID" value="OWR01397.1"/>
    <property type="molecule type" value="Genomic_DNA"/>
</dbReference>
<keyword evidence="3" id="KW-1185">Reference proteome</keyword>
<keyword evidence="1" id="KW-0472">Membrane</keyword>
<protein>
    <submittedName>
        <fullName evidence="2">Uncharacterized protein</fullName>
    </submittedName>
</protein>